<dbReference type="SUPFAM" id="SSF53822">
    <property type="entry name" value="Periplasmic binding protein-like I"/>
    <property type="match status" value="1"/>
</dbReference>
<evidence type="ECO:0000256" key="1">
    <source>
        <dbReference type="ARBA" id="ARBA00023015"/>
    </source>
</evidence>
<dbReference type="PANTHER" id="PTHR30146:SF153">
    <property type="entry name" value="LACTOSE OPERON REPRESSOR"/>
    <property type="match status" value="1"/>
</dbReference>
<dbReference type="Pfam" id="PF13377">
    <property type="entry name" value="Peripla_BP_3"/>
    <property type="match status" value="1"/>
</dbReference>
<dbReference type="Pfam" id="PF00356">
    <property type="entry name" value="LacI"/>
    <property type="match status" value="1"/>
</dbReference>
<feature type="domain" description="HTH lacI-type" evidence="4">
    <location>
        <begin position="11"/>
        <end position="65"/>
    </location>
</feature>
<keyword evidence="2" id="KW-0238">DNA-binding</keyword>
<evidence type="ECO:0000259" key="4">
    <source>
        <dbReference type="PROSITE" id="PS50932"/>
    </source>
</evidence>
<name>A0ABY5KXW4_9CELL</name>
<evidence type="ECO:0000256" key="3">
    <source>
        <dbReference type="ARBA" id="ARBA00023163"/>
    </source>
</evidence>
<dbReference type="RefSeq" id="WP_227570118.1">
    <property type="nucleotide sequence ID" value="NZ_CP101988.1"/>
</dbReference>
<keyword evidence="6" id="KW-1185">Reference proteome</keyword>
<evidence type="ECO:0000313" key="5">
    <source>
        <dbReference type="EMBL" id="UUI74999.1"/>
    </source>
</evidence>
<dbReference type="InterPro" id="IPR046335">
    <property type="entry name" value="LacI/GalR-like_sensor"/>
</dbReference>
<evidence type="ECO:0000313" key="6">
    <source>
        <dbReference type="Proteomes" id="UP001316189"/>
    </source>
</evidence>
<dbReference type="InterPro" id="IPR028082">
    <property type="entry name" value="Peripla_BP_I"/>
</dbReference>
<organism evidence="5 6">
    <name type="scientific">Cellulomonas chengniuliangii</name>
    <dbReference type="NCBI Taxonomy" id="2968084"/>
    <lineage>
        <taxon>Bacteria</taxon>
        <taxon>Bacillati</taxon>
        <taxon>Actinomycetota</taxon>
        <taxon>Actinomycetes</taxon>
        <taxon>Micrococcales</taxon>
        <taxon>Cellulomonadaceae</taxon>
        <taxon>Cellulomonas</taxon>
    </lineage>
</organism>
<dbReference type="InterPro" id="IPR000843">
    <property type="entry name" value="HTH_LacI"/>
</dbReference>
<dbReference type="Gene3D" id="1.10.260.40">
    <property type="entry name" value="lambda repressor-like DNA-binding domains"/>
    <property type="match status" value="1"/>
</dbReference>
<keyword evidence="1" id="KW-0805">Transcription regulation</keyword>
<dbReference type="EMBL" id="CP101988">
    <property type="protein sequence ID" value="UUI74999.1"/>
    <property type="molecule type" value="Genomic_DNA"/>
</dbReference>
<dbReference type="InterPro" id="IPR010982">
    <property type="entry name" value="Lambda_DNA-bd_dom_sf"/>
</dbReference>
<sequence>MTPRGRGAGAVTLKDVAAAAGVSVATASQALSGRGRMTPATRERVRGAAEDLGYLANALAQGLRTGRTRALGVHHERAAANLRTPYFRDFLAGAVEAAHRHDHDLVVLSSDTSRPRTTAPRVDGVVVVDPIADDLRARELMALPVPVVAGEHVPSSMPPCAVVAADHATAVRAVLDAAARQGVRHPMLVAPDENSGWGEVLRDVVGAWSAERGLTPVLVASRFGELSVDRHEELLAPVLADRPEVDLVLAASPFAAQAAMAVLRGMGRQPGRDVLVAACADEPALLAEDPPVTAVELPAYALGVACVERLVAILEDDRGPAAALGTVQTVPAPVHLRASTAGALTRAMA</sequence>
<reference evidence="5 6" key="1">
    <citation type="submission" date="2022-07" db="EMBL/GenBank/DDBJ databases">
        <title>Novel species in genus cellulomonas.</title>
        <authorList>
            <person name="Ye L."/>
        </authorList>
    </citation>
    <scope>NUCLEOTIDE SEQUENCE [LARGE SCALE GENOMIC DNA]</scope>
    <source>
        <strain evidence="6">zg-Y338</strain>
    </source>
</reference>
<proteinExistence type="predicted"/>
<dbReference type="Gene3D" id="3.40.50.2300">
    <property type="match status" value="2"/>
</dbReference>
<dbReference type="SUPFAM" id="SSF47413">
    <property type="entry name" value="lambda repressor-like DNA-binding domains"/>
    <property type="match status" value="1"/>
</dbReference>
<keyword evidence="3" id="KW-0804">Transcription</keyword>
<dbReference type="SMART" id="SM00354">
    <property type="entry name" value="HTH_LACI"/>
    <property type="match status" value="1"/>
</dbReference>
<dbReference type="Proteomes" id="UP001316189">
    <property type="component" value="Chromosome"/>
</dbReference>
<protein>
    <submittedName>
        <fullName evidence="5">LacI family transcriptional regulator</fullName>
    </submittedName>
</protein>
<gene>
    <name evidence="5" type="ORF">NP064_14635</name>
</gene>
<dbReference type="PROSITE" id="PS00356">
    <property type="entry name" value="HTH_LACI_1"/>
    <property type="match status" value="1"/>
</dbReference>
<dbReference type="PANTHER" id="PTHR30146">
    <property type="entry name" value="LACI-RELATED TRANSCRIPTIONAL REPRESSOR"/>
    <property type="match status" value="1"/>
</dbReference>
<accession>A0ABY5KXW4</accession>
<evidence type="ECO:0000256" key="2">
    <source>
        <dbReference type="ARBA" id="ARBA00023125"/>
    </source>
</evidence>
<dbReference type="PROSITE" id="PS50932">
    <property type="entry name" value="HTH_LACI_2"/>
    <property type="match status" value="1"/>
</dbReference>